<keyword evidence="1" id="KW-0862">Zinc</keyword>
<gene>
    <name evidence="4" type="ORF">JBS370_LOCUS10874</name>
    <name evidence="3" type="ORF">ZHD862_LOCUS27320</name>
</gene>
<evidence type="ECO:0000313" key="4">
    <source>
        <dbReference type="EMBL" id="CAF3722331.1"/>
    </source>
</evidence>
<reference evidence="3" key="1">
    <citation type="submission" date="2021-02" db="EMBL/GenBank/DDBJ databases">
        <authorList>
            <person name="Nowell W R."/>
        </authorList>
    </citation>
    <scope>NUCLEOTIDE SEQUENCE</scope>
</reference>
<keyword evidence="1" id="KW-0863">Zinc-finger</keyword>
<dbReference type="EMBL" id="CAJNOT010002147">
    <property type="protein sequence ID" value="CAF1288542.1"/>
    <property type="molecule type" value="Genomic_DNA"/>
</dbReference>
<dbReference type="InterPro" id="IPR007527">
    <property type="entry name" value="Znf_SWIM"/>
</dbReference>
<keyword evidence="1" id="KW-0479">Metal-binding</keyword>
<name>A0A815CUU3_9BILA</name>
<evidence type="ECO:0000259" key="2">
    <source>
        <dbReference type="PROSITE" id="PS50966"/>
    </source>
</evidence>
<dbReference type="GO" id="GO:0008270">
    <property type="term" value="F:zinc ion binding"/>
    <property type="evidence" value="ECO:0007669"/>
    <property type="project" value="UniProtKB-KW"/>
</dbReference>
<dbReference type="AlphaFoldDB" id="A0A815CUU3"/>
<feature type="domain" description="SWIM-type" evidence="2">
    <location>
        <begin position="190"/>
        <end position="228"/>
    </location>
</feature>
<organism evidence="3 5">
    <name type="scientific">Rotaria sordida</name>
    <dbReference type="NCBI Taxonomy" id="392033"/>
    <lineage>
        <taxon>Eukaryota</taxon>
        <taxon>Metazoa</taxon>
        <taxon>Spiralia</taxon>
        <taxon>Gnathifera</taxon>
        <taxon>Rotifera</taxon>
        <taxon>Eurotatoria</taxon>
        <taxon>Bdelloidea</taxon>
        <taxon>Philodinida</taxon>
        <taxon>Philodinidae</taxon>
        <taxon>Rotaria</taxon>
    </lineage>
</organism>
<evidence type="ECO:0000313" key="5">
    <source>
        <dbReference type="Proteomes" id="UP000663864"/>
    </source>
</evidence>
<dbReference type="Proteomes" id="UP000663836">
    <property type="component" value="Unassembled WGS sequence"/>
</dbReference>
<accession>A0A815CUU3</accession>
<evidence type="ECO:0000256" key="1">
    <source>
        <dbReference type="PROSITE-ProRule" id="PRU00325"/>
    </source>
</evidence>
<evidence type="ECO:0000313" key="3">
    <source>
        <dbReference type="EMBL" id="CAF1288542.1"/>
    </source>
</evidence>
<sequence length="260" mass="30561">MVEKSKQEDLVNDIESLQLAQNERIFMKASKLFVKKWSKTELNFIEYFQNEWLTTHNAWYEGVGHFTPSTNNALEATNNVIKKENTLRERLPVSRFKVLAFEIVEKWSKCYERGLKQYNYKQIISLELWTSGYQWVKSNKSILSTECDNLVQYYIPAGNETKITNGEIDVVKKMKWYSFDQYKKKAFNIWSVTLPVDKLKWLEGVCNCPAFFKKFMCKHVVGMAIRLNYCKPPPAAKNIKIGEKRRRGRPAKSKKALLMQ</sequence>
<proteinExistence type="predicted"/>
<comment type="caution">
    <text evidence="3">The sequence shown here is derived from an EMBL/GenBank/DDBJ whole genome shotgun (WGS) entry which is preliminary data.</text>
</comment>
<dbReference type="PROSITE" id="PS50966">
    <property type="entry name" value="ZF_SWIM"/>
    <property type="match status" value="1"/>
</dbReference>
<dbReference type="Proteomes" id="UP000663864">
    <property type="component" value="Unassembled WGS sequence"/>
</dbReference>
<protein>
    <recommendedName>
        <fullName evidence="2">SWIM-type domain-containing protein</fullName>
    </recommendedName>
</protein>
<dbReference type="EMBL" id="CAJOBD010000811">
    <property type="protein sequence ID" value="CAF3722331.1"/>
    <property type="molecule type" value="Genomic_DNA"/>
</dbReference>